<reference evidence="5 6" key="1">
    <citation type="journal article" date="2008" name="Nature">
        <title>The genome of Laccaria bicolor provides insights into mycorrhizal symbiosis.</title>
        <authorList>
            <person name="Martin F."/>
            <person name="Aerts A."/>
            <person name="Ahren D."/>
            <person name="Brun A."/>
            <person name="Danchin E.G.J."/>
            <person name="Duchaussoy F."/>
            <person name="Gibon J."/>
            <person name="Kohler A."/>
            <person name="Lindquist E."/>
            <person name="Pereda V."/>
            <person name="Salamov A."/>
            <person name="Shapiro H.J."/>
            <person name="Wuyts J."/>
            <person name="Blaudez D."/>
            <person name="Buee M."/>
            <person name="Brokstein P."/>
            <person name="Canbaeck B."/>
            <person name="Cohen D."/>
            <person name="Courty P.E."/>
            <person name="Coutinho P.M."/>
            <person name="Delaruelle C."/>
            <person name="Detter J.C."/>
            <person name="Deveau A."/>
            <person name="DiFazio S."/>
            <person name="Duplessis S."/>
            <person name="Fraissinet-Tachet L."/>
            <person name="Lucic E."/>
            <person name="Frey-Klett P."/>
            <person name="Fourrey C."/>
            <person name="Feussner I."/>
            <person name="Gay G."/>
            <person name="Grimwood J."/>
            <person name="Hoegger P.J."/>
            <person name="Jain P."/>
            <person name="Kilaru S."/>
            <person name="Labbe J."/>
            <person name="Lin Y.C."/>
            <person name="Legue V."/>
            <person name="Le Tacon F."/>
            <person name="Marmeisse R."/>
            <person name="Melayah D."/>
            <person name="Montanini B."/>
            <person name="Muratet M."/>
            <person name="Nehls U."/>
            <person name="Niculita-Hirzel H."/>
            <person name="Oudot-Le Secq M.P."/>
            <person name="Peter M."/>
            <person name="Quesneville H."/>
            <person name="Rajashekar B."/>
            <person name="Reich M."/>
            <person name="Rouhier N."/>
            <person name="Schmutz J."/>
            <person name="Yin T."/>
            <person name="Chalot M."/>
            <person name="Henrissat B."/>
            <person name="Kuees U."/>
            <person name="Lucas S."/>
            <person name="Van de Peer Y."/>
            <person name="Podila G.K."/>
            <person name="Polle A."/>
            <person name="Pukkila P.J."/>
            <person name="Richardson P.M."/>
            <person name="Rouze P."/>
            <person name="Sanders I.R."/>
            <person name="Stajich J.E."/>
            <person name="Tunlid A."/>
            <person name="Tuskan G."/>
            <person name="Grigoriev I.V."/>
        </authorList>
    </citation>
    <scope>NUCLEOTIDE SEQUENCE [LARGE SCALE GENOMIC DNA]</scope>
    <source>
        <strain evidence="6">S238N-H82 / ATCC MYA-4686</strain>
    </source>
</reference>
<dbReference type="RefSeq" id="XP_001873486.1">
    <property type="nucleotide sequence ID" value="XM_001873451.1"/>
</dbReference>
<dbReference type="InParanoid" id="B0CNB9"/>
<feature type="coiled-coil region" evidence="3">
    <location>
        <begin position="76"/>
        <end position="103"/>
    </location>
</feature>
<dbReference type="Proteomes" id="UP000001194">
    <property type="component" value="Unassembled WGS sequence"/>
</dbReference>
<dbReference type="InterPro" id="IPR008555">
    <property type="entry name" value="SIKE"/>
</dbReference>
<dbReference type="HOGENOM" id="CLU_052711_0_0_1"/>
<dbReference type="EMBL" id="DS547091">
    <property type="protein sequence ID" value="EDR15278.1"/>
    <property type="molecule type" value="Genomic_DNA"/>
</dbReference>
<dbReference type="AlphaFoldDB" id="B0CNB9"/>
<dbReference type="Pfam" id="PF05769">
    <property type="entry name" value="SIKE"/>
    <property type="match status" value="1"/>
</dbReference>
<organism evidence="6">
    <name type="scientific">Laccaria bicolor (strain S238N-H82 / ATCC MYA-4686)</name>
    <name type="common">Bicoloured deceiver</name>
    <name type="synonym">Laccaria laccata var. bicolor</name>
    <dbReference type="NCBI Taxonomy" id="486041"/>
    <lineage>
        <taxon>Eukaryota</taxon>
        <taxon>Fungi</taxon>
        <taxon>Dikarya</taxon>
        <taxon>Basidiomycota</taxon>
        <taxon>Agaricomycotina</taxon>
        <taxon>Agaricomycetes</taxon>
        <taxon>Agaricomycetidae</taxon>
        <taxon>Agaricales</taxon>
        <taxon>Agaricineae</taxon>
        <taxon>Hydnangiaceae</taxon>
        <taxon>Laccaria</taxon>
    </lineage>
</organism>
<sequence>MDNELIRVWQLVNELSEQLAQNQKLANTLHSQAGSLKNQAAHASSGFALRRFNTDITKETFESELERMNAQIIIENQTLLQENKQLSLLLKEYENTMETVMAKFRNHALAAQKHELTLTRHYETLLLARDSQNLSNDLTSSTNMSQSLHRLAHHLRGLLRTMAGEDPDDPKHQNIDPDYDGSGFGVVDVKELETLLEALDERGAGGYAGVDERGDWAMEREAEISRLERENEELRALLGIGEGSMAAQGVSADLERVESGRYSTFLSSSLRKGPRHLQQEGSGDNFPPLTRTPYLNWDSSNTAQQQTQGPGNNAIQRVVDLQPGMRMGPQARRTGIFGAGQQRGGFTGGAGRQLVIGVGGQGAPPGPPSLWTNQPASPAPPFIERSWQAQGATSIDIGNR</sequence>
<evidence type="ECO:0000256" key="3">
    <source>
        <dbReference type="SAM" id="Coils"/>
    </source>
</evidence>
<feature type="region of interest" description="Disordered" evidence="4">
    <location>
        <begin position="267"/>
        <end position="311"/>
    </location>
</feature>
<evidence type="ECO:0000256" key="1">
    <source>
        <dbReference type="ARBA" id="ARBA00005537"/>
    </source>
</evidence>
<proteinExistence type="inferred from homology"/>
<gene>
    <name evidence="5" type="ORF">LACBIDRAFT_301346</name>
</gene>
<evidence type="ECO:0000256" key="4">
    <source>
        <dbReference type="SAM" id="MobiDB-lite"/>
    </source>
</evidence>
<name>B0CNB9_LACBS</name>
<dbReference type="PANTHER" id="PTHR39472:SF1">
    <property type="entry name" value="EXPRESSED PROTEIN"/>
    <property type="match status" value="1"/>
</dbReference>
<feature type="region of interest" description="Disordered" evidence="4">
    <location>
        <begin position="359"/>
        <end position="400"/>
    </location>
</feature>
<feature type="compositionally biased region" description="Polar residues" evidence="4">
    <location>
        <begin position="297"/>
        <end position="311"/>
    </location>
</feature>
<evidence type="ECO:0000256" key="2">
    <source>
        <dbReference type="ARBA" id="ARBA00023054"/>
    </source>
</evidence>
<dbReference type="STRING" id="486041.B0CNB9"/>
<keyword evidence="2 3" id="KW-0175">Coiled coil</keyword>
<comment type="similarity">
    <text evidence="1">Belongs to the SIKE family.</text>
</comment>
<dbReference type="PANTHER" id="PTHR39472">
    <property type="entry name" value="EXPRESSED PROTEIN"/>
    <property type="match status" value="1"/>
</dbReference>
<dbReference type="GeneID" id="6069134"/>
<dbReference type="OrthoDB" id="21214at2759"/>
<accession>B0CNB9</accession>
<evidence type="ECO:0000313" key="5">
    <source>
        <dbReference type="EMBL" id="EDR15278.1"/>
    </source>
</evidence>
<keyword evidence="6" id="KW-1185">Reference proteome</keyword>
<evidence type="ECO:0000313" key="6">
    <source>
        <dbReference type="Proteomes" id="UP000001194"/>
    </source>
</evidence>
<dbReference type="KEGG" id="lbc:LACBIDRAFT_301346"/>
<protein>
    <submittedName>
        <fullName evidence="5">Predicted protein</fullName>
    </submittedName>
</protein>